<dbReference type="OrthoDB" id="5297568at2"/>
<keyword evidence="1" id="KW-0548">Nucleotidyltransferase</keyword>
<dbReference type="PANTHER" id="PTHR38767">
    <property type="entry name" value="DNA POLYMERASE III SUBUNIT CHI"/>
    <property type="match status" value="1"/>
</dbReference>
<dbReference type="EMBL" id="CP003547">
    <property type="protein sequence ID" value="AFP85639.1"/>
    <property type="molecule type" value="Genomic_DNA"/>
</dbReference>
<dbReference type="EC" id="2.7.7.7" evidence="1"/>
<dbReference type="GO" id="GO:0003887">
    <property type="term" value="F:DNA-directed DNA polymerase activity"/>
    <property type="evidence" value="ECO:0007669"/>
    <property type="project" value="UniProtKB-EC"/>
</dbReference>
<dbReference type="GO" id="GO:0032298">
    <property type="term" value="P:positive regulation of DNA-templated DNA replication initiation"/>
    <property type="evidence" value="ECO:0007669"/>
    <property type="project" value="TreeGrafter"/>
</dbReference>
<dbReference type="InterPro" id="IPR007459">
    <property type="entry name" value="DNA_pol3_chi"/>
</dbReference>
<dbReference type="Pfam" id="PF04364">
    <property type="entry name" value="DNA_pol3_chi"/>
    <property type="match status" value="1"/>
</dbReference>
<organism evidence="1 2">
    <name type="scientific">secondary endosymbiont of Heteropsylla cubana</name>
    <dbReference type="NCBI Taxonomy" id="134287"/>
    <lineage>
        <taxon>Bacteria</taxon>
        <taxon>Pseudomonadati</taxon>
        <taxon>Pseudomonadota</taxon>
        <taxon>Gammaproteobacteria</taxon>
        <taxon>Enterobacterales</taxon>
        <taxon>Enterobacteriaceae</taxon>
        <taxon>aphid secondary symbionts</taxon>
    </lineage>
</organism>
<accession>J3Z5M2</accession>
<protein>
    <submittedName>
        <fullName evidence="1">DNA polymerase III, chi subunit</fullName>
        <ecNumber evidence="1">2.7.7.7</ecNumber>
    </submittedName>
</protein>
<evidence type="ECO:0000313" key="2">
    <source>
        <dbReference type="Proteomes" id="UP000003937"/>
    </source>
</evidence>
<dbReference type="InterPro" id="IPR036768">
    <property type="entry name" value="PolIII_chi_sf"/>
</dbReference>
<dbReference type="PATRIC" id="fig|134287.3.peg.323"/>
<dbReference type="KEGG" id="sehc:A35E_00335"/>
<dbReference type="RefSeq" id="WP_014888936.1">
    <property type="nucleotide sequence ID" value="NC_018420.1"/>
</dbReference>
<proteinExistence type="predicted"/>
<name>J3Z5M2_9ENTR</name>
<dbReference type="HOGENOM" id="CLU_131584_0_0_6"/>
<dbReference type="GO" id="GO:0003677">
    <property type="term" value="F:DNA binding"/>
    <property type="evidence" value="ECO:0007669"/>
    <property type="project" value="InterPro"/>
</dbReference>
<dbReference type="Proteomes" id="UP000003937">
    <property type="component" value="Chromosome"/>
</dbReference>
<evidence type="ECO:0000313" key="1">
    <source>
        <dbReference type="EMBL" id="AFP85639.1"/>
    </source>
</evidence>
<keyword evidence="1" id="KW-0808">Transferase</keyword>
<dbReference type="AlphaFoldDB" id="J3Z5M2"/>
<dbReference type="PANTHER" id="PTHR38767:SF1">
    <property type="entry name" value="DNA POLYMERASE III SUBUNIT CHI"/>
    <property type="match status" value="1"/>
</dbReference>
<dbReference type="SUPFAM" id="SSF102400">
    <property type="entry name" value="DNA polymerase III chi subunit"/>
    <property type="match status" value="1"/>
</dbReference>
<sequence length="150" mass="17481">MKSVTFYVLNQHVTIDDLAAIEQFVCDFVAKQWRQVKRILIFCKDDTQAFRLDEALWGRSADEFIPHNLVGEGFPDGSPIEICWPQRLEGRNIYRDLLINLLETDVTFPFSFNSVIDFVPNDNTLKELARCRYKQYRNLGFHVITSKSST</sequence>
<gene>
    <name evidence="1" type="ORF">A35E_00335</name>
</gene>
<dbReference type="GO" id="GO:0006260">
    <property type="term" value="P:DNA replication"/>
    <property type="evidence" value="ECO:0007669"/>
    <property type="project" value="InterPro"/>
</dbReference>
<dbReference type="Gene3D" id="3.40.50.10110">
    <property type="entry name" value="DNA polymerase III subunit chi"/>
    <property type="match status" value="1"/>
</dbReference>
<reference evidence="1 2" key="1">
    <citation type="journal article" date="2012" name="Mol. Biol. Evol.">
        <title>Genome reduction and co-evolution between the primary and secondary bacterial symbionts of psyllids.</title>
        <authorList>
            <person name="Sloan D.B."/>
            <person name="Moran N.A."/>
        </authorList>
    </citation>
    <scope>NUCLEOTIDE SEQUENCE [LARGE SCALE GENOMIC DNA]</scope>
    <source>
        <strain evidence="1">Hcub_S</strain>
    </source>
</reference>
<dbReference type="STRING" id="134287.A35E_00335"/>
<keyword evidence="2" id="KW-1185">Reference proteome</keyword>